<gene>
    <name evidence="2" type="ORF">SAMN05660690_1375</name>
</gene>
<evidence type="ECO:0000313" key="2">
    <source>
        <dbReference type="EMBL" id="SDC42289.1"/>
    </source>
</evidence>
<organism evidence="2 3">
    <name type="scientific">Geodermatophilus telluris</name>
    <dbReference type="NCBI Taxonomy" id="1190417"/>
    <lineage>
        <taxon>Bacteria</taxon>
        <taxon>Bacillati</taxon>
        <taxon>Actinomycetota</taxon>
        <taxon>Actinomycetes</taxon>
        <taxon>Geodermatophilales</taxon>
        <taxon>Geodermatophilaceae</taxon>
        <taxon>Geodermatophilus</taxon>
    </lineage>
</organism>
<feature type="transmembrane region" description="Helical" evidence="1">
    <location>
        <begin position="46"/>
        <end position="64"/>
    </location>
</feature>
<keyword evidence="1" id="KW-1133">Transmembrane helix</keyword>
<keyword evidence="3" id="KW-1185">Reference proteome</keyword>
<dbReference type="Proteomes" id="UP000199416">
    <property type="component" value="Unassembled WGS sequence"/>
</dbReference>
<sequence length="168" mass="18416">MTERKTTASLSDMESNDVDRDAAAAQLAALQADRAALADRLEHSGVWWPWDVGLGVWVFLLFGAQSLRGTWAAVVTVVLTVVGVWGARFAFRRTTGTWISGWRRGRTQRVVWSWVAFVLVVFVTASFAEHEVGLRGAMAVAGAVLGVALAAVNRWWVRVYAVELRSGV</sequence>
<feature type="transmembrane region" description="Helical" evidence="1">
    <location>
        <begin position="134"/>
        <end position="156"/>
    </location>
</feature>
<feature type="transmembrane region" description="Helical" evidence="1">
    <location>
        <begin position="70"/>
        <end position="91"/>
    </location>
</feature>
<evidence type="ECO:0000256" key="1">
    <source>
        <dbReference type="SAM" id="Phobius"/>
    </source>
</evidence>
<dbReference type="AlphaFoldDB" id="A0A1G6LGD0"/>
<keyword evidence="1" id="KW-0812">Transmembrane</keyword>
<proteinExistence type="predicted"/>
<accession>A0A1G6LGD0</accession>
<keyword evidence="1" id="KW-0472">Membrane</keyword>
<name>A0A1G6LGD0_9ACTN</name>
<protein>
    <submittedName>
        <fullName evidence="2">Uncharacterized protein</fullName>
    </submittedName>
</protein>
<evidence type="ECO:0000313" key="3">
    <source>
        <dbReference type="Proteomes" id="UP000199416"/>
    </source>
</evidence>
<dbReference type="STRING" id="1190417.SAMN05660690_1375"/>
<reference evidence="3" key="1">
    <citation type="submission" date="2016-10" db="EMBL/GenBank/DDBJ databases">
        <authorList>
            <person name="Varghese N."/>
            <person name="Submissions S."/>
        </authorList>
    </citation>
    <scope>NUCLEOTIDE SEQUENCE [LARGE SCALE GENOMIC DNA]</scope>
    <source>
        <strain evidence="3">DSM 45421</strain>
    </source>
</reference>
<dbReference type="EMBL" id="FMZF01000002">
    <property type="protein sequence ID" value="SDC42289.1"/>
    <property type="molecule type" value="Genomic_DNA"/>
</dbReference>
<feature type="transmembrane region" description="Helical" evidence="1">
    <location>
        <begin position="111"/>
        <end position="128"/>
    </location>
</feature>